<proteinExistence type="predicted"/>
<feature type="compositionally biased region" description="Basic and acidic residues" evidence="1">
    <location>
        <begin position="649"/>
        <end position="660"/>
    </location>
</feature>
<name>A0A1I4ARD1_9HYPH</name>
<dbReference type="RefSeq" id="WP_139223618.1">
    <property type="nucleotide sequence ID" value="NZ_FOSN01000011.1"/>
</dbReference>
<gene>
    <name evidence="2" type="ORF">SAMN05444581_11156</name>
</gene>
<evidence type="ECO:0000256" key="1">
    <source>
        <dbReference type="SAM" id="MobiDB-lite"/>
    </source>
</evidence>
<accession>A0A1I4ARD1</accession>
<feature type="region of interest" description="Disordered" evidence="1">
    <location>
        <begin position="645"/>
        <end position="684"/>
    </location>
</feature>
<keyword evidence="3" id="KW-1185">Reference proteome</keyword>
<reference evidence="2 3" key="1">
    <citation type="submission" date="2016-10" db="EMBL/GenBank/DDBJ databases">
        <authorList>
            <person name="de Groot N.N."/>
        </authorList>
    </citation>
    <scope>NUCLEOTIDE SEQUENCE [LARGE SCALE GENOMIC DNA]</scope>
    <source>
        <strain evidence="2 3">NE2</strain>
    </source>
</reference>
<organism evidence="2 3">
    <name type="scientific">Methylocapsa palsarum</name>
    <dbReference type="NCBI Taxonomy" id="1612308"/>
    <lineage>
        <taxon>Bacteria</taxon>
        <taxon>Pseudomonadati</taxon>
        <taxon>Pseudomonadota</taxon>
        <taxon>Alphaproteobacteria</taxon>
        <taxon>Hyphomicrobiales</taxon>
        <taxon>Beijerinckiaceae</taxon>
        <taxon>Methylocapsa</taxon>
    </lineage>
</organism>
<sequence>MARSTVSIDPGHWEGRLSAVPRRVRKGETITLTTTLGHSHYGEVPYETNKEFYSFFNYTYAVDSDNRLTFGNRTNPAHKKLPDLPDGDYRIDVTITLKAGAHPPAPQFASGETPTAEEWAVLTTALSEPAGVDFVGSTTFDVVTRHYETESKVTLQRTFAGPTDDRALWTAIRNRTASIGFDRYQQFIDCIFSCNSGADINAFAGLGERCLDPLDRSDRRQLSIYGPSAYSVLKLATQLFLTLESGVVIREGEPEKAKILDIEKERIRLNDFSLDVPQLKSELQAYLGPADHLPYLDRIVQNLITLDGHRVDEVLPYCFGVLQHRLSSPSLIELIWSYWLEEGMLVQTMNAVARRFQNRRGSVNDPLKELEFDPLRPLNNLIWGYIQDEHNRLTVSRRAHEYLHHYGLPLMGKAVSDLDPADSRSKFIEGFHNLLGAAARFFREDSDTTIYADAFPLLNALKEVHLLLAEGAHNQFGDLTWTARAEMLTMQWMLARPEMKEFLRGRYMVPYQEGWMGAVDSMKKLQGWTDTTITHFYELAVTGERILLSIRYGDWSDIENIEDQAKNWARSCKPEIQRYIHGYRTVSGVDLAAEVTDSSDAASRYLQPSVLLQRRLMEQKSALPVRGQAEADLIAVRVSGQRMSAQRLADPRLAEPRLVDQRGQGQSRPGSAGRLKLPAYRKEI</sequence>
<dbReference type="STRING" id="1612308.SAMN05444581_11156"/>
<evidence type="ECO:0000313" key="3">
    <source>
        <dbReference type="Proteomes" id="UP000198755"/>
    </source>
</evidence>
<evidence type="ECO:0000313" key="2">
    <source>
        <dbReference type="EMBL" id="SFK58833.1"/>
    </source>
</evidence>
<dbReference type="AlphaFoldDB" id="A0A1I4ARD1"/>
<dbReference type="OrthoDB" id="5483139at2"/>
<dbReference type="Proteomes" id="UP000198755">
    <property type="component" value="Unassembled WGS sequence"/>
</dbReference>
<protein>
    <submittedName>
        <fullName evidence="2">Uncharacterized protein</fullName>
    </submittedName>
</protein>
<dbReference type="EMBL" id="FOSN01000011">
    <property type="protein sequence ID" value="SFK58833.1"/>
    <property type="molecule type" value="Genomic_DNA"/>
</dbReference>